<dbReference type="EMBL" id="CALNXK010000009">
    <property type="protein sequence ID" value="CAH3041637.1"/>
    <property type="molecule type" value="Genomic_DNA"/>
</dbReference>
<proteinExistence type="predicted"/>
<name>A0ABN8N4T5_9CNID</name>
<sequence length="75" mass="8723">MEISLNNNIIAALVLMMFLAITFMLYNFHRARMATAANNVQKEEKEPQEHDERFETIVRRRRGSRLSLPCILTTG</sequence>
<keyword evidence="1" id="KW-0472">Membrane</keyword>
<evidence type="ECO:0000313" key="3">
    <source>
        <dbReference type="Proteomes" id="UP001159405"/>
    </source>
</evidence>
<organism evidence="2 3">
    <name type="scientific">Porites lobata</name>
    <dbReference type="NCBI Taxonomy" id="104759"/>
    <lineage>
        <taxon>Eukaryota</taxon>
        <taxon>Metazoa</taxon>
        <taxon>Cnidaria</taxon>
        <taxon>Anthozoa</taxon>
        <taxon>Hexacorallia</taxon>
        <taxon>Scleractinia</taxon>
        <taxon>Fungiina</taxon>
        <taxon>Poritidae</taxon>
        <taxon>Porites</taxon>
    </lineage>
</organism>
<comment type="caution">
    <text evidence="2">The sequence shown here is derived from an EMBL/GenBank/DDBJ whole genome shotgun (WGS) entry which is preliminary data.</text>
</comment>
<dbReference type="Proteomes" id="UP001159405">
    <property type="component" value="Unassembled WGS sequence"/>
</dbReference>
<accession>A0ABN8N4T5</accession>
<evidence type="ECO:0000313" key="2">
    <source>
        <dbReference type="EMBL" id="CAH3041637.1"/>
    </source>
</evidence>
<evidence type="ECO:0000256" key="1">
    <source>
        <dbReference type="SAM" id="Phobius"/>
    </source>
</evidence>
<feature type="transmembrane region" description="Helical" evidence="1">
    <location>
        <begin position="6"/>
        <end position="26"/>
    </location>
</feature>
<protein>
    <submittedName>
        <fullName evidence="2">Uncharacterized protein</fullName>
    </submittedName>
</protein>
<keyword evidence="3" id="KW-1185">Reference proteome</keyword>
<keyword evidence="1" id="KW-0812">Transmembrane</keyword>
<keyword evidence="1" id="KW-1133">Transmembrane helix</keyword>
<reference evidence="2 3" key="1">
    <citation type="submission" date="2022-05" db="EMBL/GenBank/DDBJ databases">
        <authorList>
            <consortium name="Genoscope - CEA"/>
            <person name="William W."/>
        </authorList>
    </citation>
    <scope>NUCLEOTIDE SEQUENCE [LARGE SCALE GENOMIC DNA]</scope>
</reference>
<gene>
    <name evidence="2" type="ORF">PLOB_00047823</name>
</gene>